<feature type="compositionally biased region" description="Low complexity" evidence="1">
    <location>
        <begin position="63"/>
        <end position="76"/>
    </location>
</feature>
<keyword evidence="3" id="KW-1185">Reference proteome</keyword>
<evidence type="ECO:0000256" key="1">
    <source>
        <dbReference type="SAM" id="MobiDB-lite"/>
    </source>
</evidence>
<comment type="caution">
    <text evidence="2">The sequence shown here is derived from an EMBL/GenBank/DDBJ whole genome shotgun (WGS) entry which is preliminary data.</text>
</comment>
<dbReference type="EMBL" id="JAAAUY010001974">
    <property type="protein sequence ID" value="KAF9316715.1"/>
    <property type="molecule type" value="Genomic_DNA"/>
</dbReference>
<sequence>MATLGTNHIPRSGRPTRYEPQAYAPRPSPYHLQYSPSSCDPFPPAHFPRHLSNFTHHHSNNNLQRQQLQQQQQQQQPSSKLFFQDHPPSEATTVRPSGTIIAQKYRNHESSDFMASILNAQAKEDE</sequence>
<evidence type="ECO:0000313" key="2">
    <source>
        <dbReference type="EMBL" id="KAF9316715.1"/>
    </source>
</evidence>
<name>A0A9P5VG37_9FUNG</name>
<proteinExistence type="predicted"/>
<evidence type="ECO:0000313" key="3">
    <source>
        <dbReference type="Proteomes" id="UP000696485"/>
    </source>
</evidence>
<dbReference type="AlphaFoldDB" id="A0A9P5VG37"/>
<feature type="non-terminal residue" evidence="2">
    <location>
        <position position="126"/>
    </location>
</feature>
<feature type="region of interest" description="Disordered" evidence="1">
    <location>
        <begin position="1"/>
        <end position="98"/>
    </location>
</feature>
<accession>A0A9P5VG37</accession>
<gene>
    <name evidence="2" type="ORF">BG006_003486</name>
</gene>
<reference evidence="2" key="1">
    <citation type="journal article" date="2020" name="Fungal Divers.">
        <title>Resolving the Mortierellaceae phylogeny through synthesis of multi-gene phylogenetics and phylogenomics.</title>
        <authorList>
            <person name="Vandepol N."/>
            <person name="Liber J."/>
            <person name="Desiro A."/>
            <person name="Na H."/>
            <person name="Kennedy M."/>
            <person name="Barry K."/>
            <person name="Grigoriev I.V."/>
            <person name="Miller A.N."/>
            <person name="O'Donnell K."/>
            <person name="Stajich J.E."/>
            <person name="Bonito G."/>
        </authorList>
    </citation>
    <scope>NUCLEOTIDE SEQUENCE</scope>
    <source>
        <strain evidence="2">NVP1</strain>
    </source>
</reference>
<organism evidence="2 3">
    <name type="scientific">Podila minutissima</name>
    <dbReference type="NCBI Taxonomy" id="64525"/>
    <lineage>
        <taxon>Eukaryota</taxon>
        <taxon>Fungi</taxon>
        <taxon>Fungi incertae sedis</taxon>
        <taxon>Mucoromycota</taxon>
        <taxon>Mortierellomycotina</taxon>
        <taxon>Mortierellomycetes</taxon>
        <taxon>Mortierellales</taxon>
        <taxon>Mortierellaceae</taxon>
        <taxon>Podila</taxon>
    </lineage>
</organism>
<protein>
    <submittedName>
        <fullName evidence="2">Uncharacterized protein</fullName>
    </submittedName>
</protein>
<dbReference type="Proteomes" id="UP000696485">
    <property type="component" value="Unassembled WGS sequence"/>
</dbReference>